<feature type="compositionally biased region" description="Basic and acidic residues" evidence="1">
    <location>
        <begin position="43"/>
        <end position="55"/>
    </location>
</feature>
<feature type="region of interest" description="Disordered" evidence="1">
    <location>
        <begin position="43"/>
        <end position="73"/>
    </location>
</feature>
<feature type="transmembrane region" description="Helical" evidence="2">
    <location>
        <begin position="702"/>
        <end position="722"/>
    </location>
</feature>
<gene>
    <name evidence="3" type="ORF">CCHL11_07221</name>
</gene>
<dbReference type="AlphaFoldDB" id="A0A1Q8RXA0"/>
<protein>
    <submittedName>
        <fullName evidence="3">Uncharacterized protein</fullName>
    </submittedName>
</protein>
<keyword evidence="2" id="KW-1133">Transmembrane helix</keyword>
<keyword evidence="2" id="KW-0812">Transmembrane</keyword>
<sequence length="816" mass="91964">MSAPQRPQTYHYSARNGSYSGDEWIEPPSKPFLLGATQLEEVKSQFDHDDEDKPRRLTWKPKQSSPQNGPKPVIRGTANRFFLRWLIHFPAVATTGVLIWISHMQFFWYPESGAQPFPQLQLTHTVISNLLQLASKIHEIMIVASLASLTLAMFKRRLVGKGVRLGFLTGGYRVGDLAYLVHGSFWKQGRDVSLHYWEIGLAGFLVFTTLMSTVVGPASAILLVPSLGRYDLYGAFKDIKMPLIYGMRPEEAWPHRLNSSLFESIPECNTTEALYTYWCPVGGFSDIWNWAEGFRYAGLTNNITFQHPSTELRRRLQFTEHMSEEDGSVMLFTTPSSSSMTTIGLFTNYIARKPIPIGSITETDRYQLITTTPVQQPFVHGKCVVYDRDDLLKGKSLPYFPVTALNCYGDSGCLRLQQEKPVYRSTVWNNTEVRVETVYDLHSYANGTSGGAMLISGILPYIGQDSKQKLWVYTCSYLSRWVPTTLSLDPSVSSMLESNYSSVNDMRAMFEDTSPSPSQVLQVDPSWMDQIDPQFNITKMALPKSARVANVSMSSPIRLIIDQFLDSRNKNGTTVNYMDTVDGNSTKTEVFLAKVFGVVLTDSMARTASQERAVLVLEESPNLLKWVDLKDQSGYRSGIHRIEATGNETWPALSYWNDNMDPAPLNQTVEQLTQDFRKMVQVDFTAKRSGYGSGQWSKTLQFALIMMYVYLAIVSTYGLVVFSSHASEALSRLTGRQRVHLRSVATWGDLQDLVVLALRSNPPTDVELTHVGAGVRKTSDVWNKVIKIRVDTDDTLQLVLHEDKGMQPPKKNLSYS</sequence>
<feature type="transmembrane region" description="Helical" evidence="2">
    <location>
        <begin position="137"/>
        <end position="154"/>
    </location>
</feature>
<accession>A0A1Q8RXA0</accession>
<evidence type="ECO:0000256" key="1">
    <source>
        <dbReference type="SAM" id="MobiDB-lite"/>
    </source>
</evidence>
<keyword evidence="4" id="KW-1185">Reference proteome</keyword>
<evidence type="ECO:0000256" key="2">
    <source>
        <dbReference type="SAM" id="Phobius"/>
    </source>
</evidence>
<feature type="transmembrane region" description="Helical" evidence="2">
    <location>
        <begin position="199"/>
        <end position="224"/>
    </location>
</feature>
<dbReference type="STRING" id="708187.A0A1Q8RXA0"/>
<comment type="caution">
    <text evidence="3">The sequence shown here is derived from an EMBL/GenBank/DDBJ whole genome shotgun (WGS) entry which is preliminary data.</text>
</comment>
<organism evidence="3 4">
    <name type="scientific">Colletotrichum chlorophyti</name>
    <dbReference type="NCBI Taxonomy" id="708187"/>
    <lineage>
        <taxon>Eukaryota</taxon>
        <taxon>Fungi</taxon>
        <taxon>Dikarya</taxon>
        <taxon>Ascomycota</taxon>
        <taxon>Pezizomycotina</taxon>
        <taxon>Sordariomycetes</taxon>
        <taxon>Hypocreomycetidae</taxon>
        <taxon>Glomerellales</taxon>
        <taxon>Glomerellaceae</taxon>
        <taxon>Colletotrichum</taxon>
    </lineage>
</organism>
<dbReference type="Proteomes" id="UP000186583">
    <property type="component" value="Unassembled WGS sequence"/>
</dbReference>
<feature type="compositionally biased region" description="Polar residues" evidence="1">
    <location>
        <begin position="1"/>
        <end position="19"/>
    </location>
</feature>
<feature type="transmembrane region" description="Helical" evidence="2">
    <location>
        <begin position="81"/>
        <end position="101"/>
    </location>
</feature>
<reference evidence="3 4" key="1">
    <citation type="submission" date="2016-11" db="EMBL/GenBank/DDBJ databases">
        <title>Draft Genome Assembly of Colletotrichum chlorophyti a pathogen of herbaceous plants.</title>
        <authorList>
            <person name="Gan P."/>
            <person name="Narusaka M."/>
            <person name="Tsushima A."/>
            <person name="Narusaka Y."/>
            <person name="Takano Y."/>
            <person name="Shirasu K."/>
        </authorList>
    </citation>
    <scope>NUCLEOTIDE SEQUENCE [LARGE SCALE GENOMIC DNA]</scope>
    <source>
        <strain evidence="3 4">NTL11</strain>
    </source>
</reference>
<keyword evidence="2" id="KW-0472">Membrane</keyword>
<evidence type="ECO:0000313" key="3">
    <source>
        <dbReference type="EMBL" id="OLN90011.1"/>
    </source>
</evidence>
<feature type="region of interest" description="Disordered" evidence="1">
    <location>
        <begin position="1"/>
        <end position="22"/>
    </location>
</feature>
<dbReference type="OrthoDB" id="5342924at2759"/>
<name>A0A1Q8RXA0_9PEZI</name>
<evidence type="ECO:0000313" key="4">
    <source>
        <dbReference type="Proteomes" id="UP000186583"/>
    </source>
</evidence>
<dbReference type="EMBL" id="MPGH01000067">
    <property type="protein sequence ID" value="OLN90011.1"/>
    <property type="molecule type" value="Genomic_DNA"/>
</dbReference>
<proteinExistence type="predicted"/>